<proteinExistence type="predicted"/>
<evidence type="ECO:0000313" key="2">
    <source>
        <dbReference type="EMBL" id="VUZ99800.1"/>
    </source>
</evidence>
<reference evidence="2" key="1">
    <citation type="submission" date="2016-07" db="EMBL/GenBank/DDBJ databases">
        <authorList>
            <consortium name="Pathogen Informatics"/>
        </authorList>
    </citation>
    <scope>NUCLEOTIDE SEQUENCE</scope>
</reference>
<name>A0A565A577_PLAVI</name>
<keyword evidence="1" id="KW-0472">Membrane</keyword>
<keyword evidence="1" id="KW-0812">Transmembrane</keyword>
<feature type="transmembrane region" description="Helical" evidence="1">
    <location>
        <begin position="233"/>
        <end position="254"/>
    </location>
</feature>
<dbReference type="Proteomes" id="UP000220605">
    <property type="component" value="Unassembled WGS sequence"/>
</dbReference>
<dbReference type="OrthoDB" id="389387at2759"/>
<dbReference type="VEuPathDB" id="PlasmoDB:PVPAM_000023800"/>
<dbReference type="VEuPathDB" id="PlasmoDB:PVW1_100059400"/>
<dbReference type="VEuPathDB" id="PlasmoDB:PVX_019665"/>
<feature type="transmembrane region" description="Helical" evidence="1">
    <location>
        <begin position="167"/>
        <end position="190"/>
    </location>
</feature>
<sequence length="283" mass="33176">MTIIKSAHSKHKVKFLVFIKIVTFIFLSCIYQYNQDENALSKALDNGNKVNISLDIRTNRLLAKHEYQNEIPSKGFQNKVSYNRDNYIFEKGKGNINTFQQLKQGRSNHVDNYLKSYKNRYSKKKGLSKLDCYCEKKVLEKIHDLYGVGEKLRKEKKSFQKFFLKKYGIGLILFALIPALSVIFSILFGVDNWWDGILVFCSDTTHVSEDKITKCSERHKFKWDPIVGQIKPVLMAFTFTMIIIIVLFTFYTLIKIIKYEKLKSGKDKMSLKEYCRFSKDVFI</sequence>
<accession>A0A565A577</accession>
<dbReference type="VEuPathDB" id="PlasmoDB:PVP01_0005140"/>
<feature type="transmembrane region" description="Helical" evidence="1">
    <location>
        <begin position="15"/>
        <end position="33"/>
    </location>
</feature>
<gene>
    <name evidence="2" type="ORF">PVP01_0005140</name>
</gene>
<dbReference type="InterPro" id="IPR022139">
    <property type="entry name" value="Fam-L/Fam-M-like_plasmodium"/>
</dbReference>
<keyword evidence="1" id="KW-1133">Transmembrane helix</keyword>
<dbReference type="Pfam" id="PF12420">
    <property type="entry name" value="DUF3671"/>
    <property type="match status" value="1"/>
</dbReference>
<dbReference type="AlphaFoldDB" id="A0A565A577"/>
<protein>
    <submittedName>
        <fullName evidence="2">Uncharacterized protein</fullName>
    </submittedName>
</protein>
<evidence type="ECO:0000256" key="1">
    <source>
        <dbReference type="SAM" id="Phobius"/>
    </source>
</evidence>
<organism evidence="2">
    <name type="scientific">Plasmodium vivax</name>
    <name type="common">malaria parasite P. vivax</name>
    <dbReference type="NCBI Taxonomy" id="5855"/>
    <lineage>
        <taxon>Eukaryota</taxon>
        <taxon>Sar</taxon>
        <taxon>Alveolata</taxon>
        <taxon>Apicomplexa</taxon>
        <taxon>Aconoidasida</taxon>
        <taxon>Haemosporida</taxon>
        <taxon>Plasmodiidae</taxon>
        <taxon>Plasmodium</taxon>
        <taxon>Plasmodium (Plasmodium)</taxon>
    </lineage>
</organism>
<dbReference type="EMBL" id="FLZR02000014">
    <property type="protein sequence ID" value="VUZ99800.1"/>
    <property type="molecule type" value="Genomic_DNA"/>
</dbReference>